<evidence type="ECO:0000313" key="3">
    <source>
        <dbReference type="EMBL" id="RIB12335.1"/>
    </source>
</evidence>
<feature type="repeat" description="PPR" evidence="2">
    <location>
        <begin position="544"/>
        <end position="578"/>
    </location>
</feature>
<dbReference type="OrthoDB" id="185373at2759"/>
<dbReference type="InterPro" id="IPR002885">
    <property type="entry name" value="PPR_rpt"/>
</dbReference>
<evidence type="ECO:0000256" key="1">
    <source>
        <dbReference type="ARBA" id="ARBA00022737"/>
    </source>
</evidence>
<dbReference type="Pfam" id="PF01535">
    <property type="entry name" value="PPR"/>
    <property type="match status" value="1"/>
</dbReference>
<keyword evidence="1" id="KW-0677">Repeat</keyword>
<dbReference type="Pfam" id="PF13812">
    <property type="entry name" value="PPR_3"/>
    <property type="match status" value="1"/>
</dbReference>
<sequence length="615" mass="72103">MMSRQLKELQKFGVMTKATNYCTGFLFQQRNTLSNIDRLCLNNSFFANGKSTFQNDETPRVIKPTQMKVSQKLMSKLYKTRRRLVKRTQSVHKISKLKKEIRMQRKDSSKLDQVIELERKRLKEVSKKIWEKQPPPPQYLYTRTERKVEKYIEWKKINDNIPLRLIKIFLSSDYNIKVKSYGPKQALMIFKELLNKGQLRDVPLDDIQRLAEYFAKVHPRNAIFVLEAALEHEFHLTYSDYHMLILLYRKIKDRIGAIRIIEKMKGLGFELTSEDYCELLQCIISKDSDILLAKKYLNEMKSKNLHINYHTYADLINGFIEHGDIKGAGQLFVDMLREGLAAPNIFMPNNQNLDKLAESNNLLTWEKTLLEQIYIILTQTFIYHDNLHQAKKYYDKLLGINSAPDPEILNIIITSCLNRGEITLAKNLLKRTDTTNPEPIYMQIFKKYIQEKKFFALWTMYEQALDKKIPLSKETYHFLILHCCHEGCSTDAHILYNDARSKGFLADNLYIHNKVLQTLINNGCHSIAQEILREMIENLGLSPNIDTYRIIIQLAAEKQDSEEIEKIFNEMKELGYVINQKMAISDAKRNYFCLVSKDESQNILSKLRKSNPINL</sequence>
<dbReference type="PROSITE" id="PS51375">
    <property type="entry name" value="PPR"/>
    <property type="match status" value="2"/>
</dbReference>
<keyword evidence="4" id="KW-1185">Reference proteome</keyword>
<evidence type="ECO:0000313" key="4">
    <source>
        <dbReference type="Proteomes" id="UP000266673"/>
    </source>
</evidence>
<name>A0A397UPV9_9GLOM</name>
<dbReference type="Proteomes" id="UP000266673">
    <property type="component" value="Unassembled WGS sequence"/>
</dbReference>
<gene>
    <name evidence="3" type="ORF">C2G38_2101215</name>
</gene>
<reference evidence="3 4" key="1">
    <citation type="submission" date="2018-06" db="EMBL/GenBank/DDBJ databases">
        <title>Comparative genomics reveals the genomic features of Rhizophagus irregularis, R. cerebriforme, R. diaphanum and Gigaspora rosea, and their symbiotic lifestyle signature.</title>
        <authorList>
            <person name="Morin E."/>
            <person name="San Clemente H."/>
            <person name="Chen E.C.H."/>
            <person name="De La Providencia I."/>
            <person name="Hainaut M."/>
            <person name="Kuo A."/>
            <person name="Kohler A."/>
            <person name="Murat C."/>
            <person name="Tang N."/>
            <person name="Roy S."/>
            <person name="Loubradou J."/>
            <person name="Henrissat B."/>
            <person name="Grigoriev I.V."/>
            <person name="Corradi N."/>
            <person name="Roux C."/>
            <person name="Martin F.M."/>
        </authorList>
    </citation>
    <scope>NUCLEOTIDE SEQUENCE [LARGE SCALE GENOMIC DNA]</scope>
    <source>
        <strain evidence="3 4">DAOM 194757</strain>
    </source>
</reference>
<protein>
    <recommendedName>
        <fullName evidence="5">Pentacotripeptide-repeat region of PRORP domain-containing protein</fullName>
    </recommendedName>
</protein>
<proteinExistence type="predicted"/>
<dbReference type="InterPro" id="IPR011990">
    <property type="entry name" value="TPR-like_helical_dom_sf"/>
</dbReference>
<evidence type="ECO:0008006" key="5">
    <source>
        <dbReference type="Google" id="ProtNLM"/>
    </source>
</evidence>
<dbReference type="PANTHER" id="PTHR47936:SF1">
    <property type="entry name" value="PENTATRICOPEPTIDE REPEAT-CONTAINING PROTEIN GUN1, CHLOROPLASTIC"/>
    <property type="match status" value="1"/>
</dbReference>
<organism evidence="3 4">
    <name type="scientific">Gigaspora rosea</name>
    <dbReference type="NCBI Taxonomy" id="44941"/>
    <lineage>
        <taxon>Eukaryota</taxon>
        <taxon>Fungi</taxon>
        <taxon>Fungi incertae sedis</taxon>
        <taxon>Mucoromycota</taxon>
        <taxon>Glomeromycotina</taxon>
        <taxon>Glomeromycetes</taxon>
        <taxon>Diversisporales</taxon>
        <taxon>Gigasporaceae</taxon>
        <taxon>Gigaspora</taxon>
    </lineage>
</organism>
<dbReference type="PANTHER" id="PTHR47936">
    <property type="entry name" value="PPR_LONG DOMAIN-CONTAINING PROTEIN"/>
    <property type="match status" value="1"/>
</dbReference>
<dbReference type="GO" id="GO:0031930">
    <property type="term" value="P:mitochondria-nucleus signaling pathway"/>
    <property type="evidence" value="ECO:0007669"/>
    <property type="project" value="TreeGrafter"/>
</dbReference>
<comment type="caution">
    <text evidence="3">The sequence shown here is derived from an EMBL/GenBank/DDBJ whole genome shotgun (WGS) entry which is preliminary data.</text>
</comment>
<feature type="repeat" description="PPR" evidence="2">
    <location>
        <begin position="308"/>
        <end position="342"/>
    </location>
</feature>
<accession>A0A397UPV9</accession>
<dbReference type="AlphaFoldDB" id="A0A397UPV9"/>
<dbReference type="STRING" id="44941.A0A397UPV9"/>
<dbReference type="NCBIfam" id="TIGR00756">
    <property type="entry name" value="PPR"/>
    <property type="match status" value="1"/>
</dbReference>
<evidence type="ECO:0000256" key="2">
    <source>
        <dbReference type="PROSITE-ProRule" id="PRU00708"/>
    </source>
</evidence>
<dbReference type="EMBL" id="QKWP01001034">
    <property type="protein sequence ID" value="RIB12335.1"/>
    <property type="molecule type" value="Genomic_DNA"/>
</dbReference>
<dbReference type="Gene3D" id="1.25.40.10">
    <property type="entry name" value="Tetratricopeptide repeat domain"/>
    <property type="match status" value="2"/>
</dbReference>